<keyword evidence="2" id="KW-1185">Reference proteome</keyword>
<gene>
    <name evidence="1" type="ORF">E2C01_014465</name>
</gene>
<proteinExistence type="predicted"/>
<dbReference type="AlphaFoldDB" id="A0A5B7DK58"/>
<protein>
    <submittedName>
        <fullName evidence="1">Uncharacterized protein</fullName>
    </submittedName>
</protein>
<comment type="caution">
    <text evidence="1">The sequence shown here is derived from an EMBL/GenBank/DDBJ whole genome shotgun (WGS) entry which is preliminary data.</text>
</comment>
<evidence type="ECO:0000313" key="1">
    <source>
        <dbReference type="EMBL" id="MPC21474.1"/>
    </source>
</evidence>
<name>A0A5B7DK58_PORTR</name>
<evidence type="ECO:0000313" key="2">
    <source>
        <dbReference type="Proteomes" id="UP000324222"/>
    </source>
</evidence>
<organism evidence="1 2">
    <name type="scientific">Portunus trituberculatus</name>
    <name type="common">Swimming crab</name>
    <name type="synonym">Neptunus trituberculatus</name>
    <dbReference type="NCBI Taxonomy" id="210409"/>
    <lineage>
        <taxon>Eukaryota</taxon>
        <taxon>Metazoa</taxon>
        <taxon>Ecdysozoa</taxon>
        <taxon>Arthropoda</taxon>
        <taxon>Crustacea</taxon>
        <taxon>Multicrustacea</taxon>
        <taxon>Malacostraca</taxon>
        <taxon>Eumalacostraca</taxon>
        <taxon>Eucarida</taxon>
        <taxon>Decapoda</taxon>
        <taxon>Pleocyemata</taxon>
        <taxon>Brachyura</taxon>
        <taxon>Eubrachyura</taxon>
        <taxon>Portunoidea</taxon>
        <taxon>Portunidae</taxon>
        <taxon>Portuninae</taxon>
        <taxon>Portunus</taxon>
    </lineage>
</organism>
<reference evidence="1 2" key="1">
    <citation type="submission" date="2019-05" db="EMBL/GenBank/DDBJ databases">
        <title>Another draft genome of Portunus trituberculatus and its Hox gene families provides insights of decapod evolution.</title>
        <authorList>
            <person name="Jeong J.-H."/>
            <person name="Song I."/>
            <person name="Kim S."/>
            <person name="Choi T."/>
            <person name="Kim D."/>
            <person name="Ryu S."/>
            <person name="Kim W."/>
        </authorList>
    </citation>
    <scope>NUCLEOTIDE SEQUENCE [LARGE SCALE GENOMIC DNA]</scope>
    <source>
        <tissue evidence="1">Muscle</tissue>
    </source>
</reference>
<sequence>MCPSTEGVNLFSTRMHFHIHSGYYCGNLYSFRNTCWD</sequence>
<dbReference type="Proteomes" id="UP000324222">
    <property type="component" value="Unassembled WGS sequence"/>
</dbReference>
<dbReference type="EMBL" id="VSRR010000980">
    <property type="protein sequence ID" value="MPC21474.1"/>
    <property type="molecule type" value="Genomic_DNA"/>
</dbReference>
<accession>A0A5B7DK58</accession>